<keyword evidence="1" id="KW-1133">Transmembrane helix</keyword>
<keyword evidence="1" id="KW-0812">Transmembrane</keyword>
<dbReference type="Pfam" id="PF09842">
    <property type="entry name" value="DUF2069"/>
    <property type="match status" value="1"/>
</dbReference>
<name>A0A4Y9VPP5_9PROT</name>
<dbReference type="OrthoDB" id="9181360at2"/>
<gene>
    <name evidence="2" type="ORF">C3Y98_12255</name>
</gene>
<feature type="transmembrane region" description="Helical" evidence="1">
    <location>
        <begin position="32"/>
        <end position="52"/>
    </location>
</feature>
<feature type="transmembrane region" description="Helical" evidence="1">
    <location>
        <begin position="59"/>
        <end position="79"/>
    </location>
</feature>
<evidence type="ECO:0000313" key="3">
    <source>
        <dbReference type="Proteomes" id="UP000297706"/>
    </source>
</evidence>
<accession>A0A4Y9VPP5</accession>
<keyword evidence="3" id="KW-1185">Reference proteome</keyword>
<proteinExistence type="predicted"/>
<comment type="caution">
    <text evidence="2">The sequence shown here is derived from an EMBL/GenBank/DDBJ whole genome shotgun (WGS) entry which is preliminary data.</text>
</comment>
<evidence type="ECO:0000256" key="1">
    <source>
        <dbReference type="SAM" id="Phobius"/>
    </source>
</evidence>
<dbReference type="Proteomes" id="UP000297706">
    <property type="component" value="Unassembled WGS sequence"/>
</dbReference>
<dbReference type="InterPro" id="IPR018643">
    <property type="entry name" value="DUF2069_membrane"/>
</dbReference>
<feature type="transmembrane region" description="Helical" evidence="1">
    <location>
        <begin position="85"/>
        <end position="106"/>
    </location>
</feature>
<dbReference type="EMBL" id="PQVH01000015">
    <property type="protein sequence ID" value="TFW69760.1"/>
    <property type="molecule type" value="Genomic_DNA"/>
</dbReference>
<dbReference type="RefSeq" id="WP_135278896.1">
    <property type="nucleotide sequence ID" value="NZ_PQVH01000015.1"/>
</dbReference>
<dbReference type="AlphaFoldDB" id="A0A4Y9VPP5"/>
<keyword evidence="1" id="KW-0472">Membrane</keyword>
<evidence type="ECO:0000313" key="2">
    <source>
        <dbReference type="EMBL" id="TFW69760.1"/>
    </source>
</evidence>
<sequence>MIQRLQLGASISLIALILLTLAWEAVLAPLKPGGSLLIFKVLPLLLPLFGILRGKRYTYQWSCMFILFYFTEGVVRAWADVGISAQLALAEVILTVLFFTCTIFYARLTRQPPQNSVKNP</sequence>
<protein>
    <submittedName>
        <fullName evidence="2">DUF2069 domain-containing protein</fullName>
    </submittedName>
</protein>
<reference evidence="2 3" key="1">
    <citation type="submission" date="2018-02" db="EMBL/GenBank/DDBJ databases">
        <title>A novel lanthanide dependent methylotroph, Methylotenera sp. La3113.</title>
        <authorList>
            <person name="Lv H."/>
            <person name="Tani A."/>
        </authorList>
    </citation>
    <scope>NUCLEOTIDE SEQUENCE [LARGE SCALE GENOMIC DNA]</scope>
    <source>
        <strain evidence="2 3">La3113</strain>
    </source>
</reference>
<organism evidence="2 3">
    <name type="scientific">Methylotenera oryzisoli</name>
    <dbReference type="NCBI Taxonomy" id="2080758"/>
    <lineage>
        <taxon>Bacteria</taxon>
        <taxon>Pseudomonadati</taxon>
        <taxon>Pseudomonadota</taxon>
        <taxon>Betaproteobacteria</taxon>
        <taxon>Nitrosomonadales</taxon>
        <taxon>Methylophilaceae</taxon>
        <taxon>Methylotenera</taxon>
    </lineage>
</organism>